<evidence type="ECO:0000313" key="2">
    <source>
        <dbReference type="EMBL" id="CAH3017891.1"/>
    </source>
</evidence>
<protein>
    <submittedName>
        <fullName evidence="2">Uncharacterized protein</fullName>
    </submittedName>
</protein>
<name>A0ABN8LLH9_9CNID</name>
<reference evidence="2 3" key="1">
    <citation type="submission" date="2022-05" db="EMBL/GenBank/DDBJ databases">
        <authorList>
            <consortium name="Genoscope - CEA"/>
            <person name="William W."/>
        </authorList>
    </citation>
    <scope>NUCLEOTIDE SEQUENCE [LARGE SCALE GENOMIC DNA]</scope>
</reference>
<feature type="non-terminal residue" evidence="2">
    <location>
        <position position="1"/>
    </location>
</feature>
<evidence type="ECO:0000256" key="1">
    <source>
        <dbReference type="SAM" id="MobiDB-lite"/>
    </source>
</evidence>
<dbReference type="Proteomes" id="UP001159427">
    <property type="component" value="Unassembled WGS sequence"/>
</dbReference>
<dbReference type="EMBL" id="CALNXI010000073">
    <property type="protein sequence ID" value="CAH3017891.1"/>
    <property type="molecule type" value="Genomic_DNA"/>
</dbReference>
<gene>
    <name evidence="2" type="ORF">PEVE_00040245</name>
</gene>
<organism evidence="2 3">
    <name type="scientific">Porites evermanni</name>
    <dbReference type="NCBI Taxonomy" id="104178"/>
    <lineage>
        <taxon>Eukaryota</taxon>
        <taxon>Metazoa</taxon>
        <taxon>Cnidaria</taxon>
        <taxon>Anthozoa</taxon>
        <taxon>Hexacorallia</taxon>
        <taxon>Scleractinia</taxon>
        <taxon>Fungiina</taxon>
        <taxon>Poritidae</taxon>
        <taxon>Porites</taxon>
    </lineage>
</organism>
<feature type="region of interest" description="Disordered" evidence="1">
    <location>
        <begin position="164"/>
        <end position="213"/>
    </location>
</feature>
<comment type="caution">
    <text evidence="2">The sequence shown here is derived from an EMBL/GenBank/DDBJ whole genome shotgun (WGS) entry which is preliminary data.</text>
</comment>
<feature type="region of interest" description="Disordered" evidence="1">
    <location>
        <begin position="120"/>
        <end position="146"/>
    </location>
</feature>
<sequence length="213" mass="24566">NALVRTICGCVSNVLKETVPVSKPAKKKLLKHKKTLTAMNHTKRMVLVPENTLERLQKRQQILRRPVTQTLKNLDSQMGDILKSEQLDDEEKARLYNQVLQRYLTYYDQRKGHPLHVKLTTPKTKETPKPVENAEYTEEASPDNSLPTAVEQEVMKSVPKIYKAGLDSSRVREETPESPSRWLPTPPVTLSSVKKQRRRVESPRPQAVRWLRL</sequence>
<keyword evidence="3" id="KW-1185">Reference proteome</keyword>
<evidence type="ECO:0000313" key="3">
    <source>
        <dbReference type="Proteomes" id="UP001159427"/>
    </source>
</evidence>
<proteinExistence type="predicted"/>
<accession>A0ABN8LLH9</accession>